<comment type="caution">
    <text evidence="2">The sequence shown here is derived from an EMBL/GenBank/DDBJ whole genome shotgun (WGS) entry which is preliminary data.</text>
</comment>
<dbReference type="Proteomes" id="UP001153365">
    <property type="component" value="Unassembled WGS sequence"/>
</dbReference>
<feature type="non-terminal residue" evidence="2">
    <location>
        <position position="266"/>
    </location>
</feature>
<dbReference type="EMBL" id="CALTRL010005809">
    <property type="protein sequence ID" value="CAH7686692.1"/>
    <property type="molecule type" value="Genomic_DNA"/>
</dbReference>
<accession>A0AAV0BIE9</accession>
<feature type="region of interest" description="Disordered" evidence="1">
    <location>
        <begin position="72"/>
        <end position="97"/>
    </location>
</feature>
<dbReference type="AlphaFoldDB" id="A0AAV0BIE9"/>
<evidence type="ECO:0000256" key="1">
    <source>
        <dbReference type="SAM" id="MobiDB-lite"/>
    </source>
</evidence>
<proteinExistence type="predicted"/>
<organism evidence="2 3">
    <name type="scientific">Phakopsora pachyrhizi</name>
    <name type="common">Asian soybean rust disease fungus</name>
    <dbReference type="NCBI Taxonomy" id="170000"/>
    <lineage>
        <taxon>Eukaryota</taxon>
        <taxon>Fungi</taxon>
        <taxon>Dikarya</taxon>
        <taxon>Basidiomycota</taxon>
        <taxon>Pucciniomycotina</taxon>
        <taxon>Pucciniomycetes</taxon>
        <taxon>Pucciniales</taxon>
        <taxon>Phakopsoraceae</taxon>
        <taxon>Phakopsora</taxon>
    </lineage>
</organism>
<evidence type="ECO:0000313" key="3">
    <source>
        <dbReference type="Proteomes" id="UP001153365"/>
    </source>
</evidence>
<gene>
    <name evidence="2" type="ORF">PPACK8108_LOCUS21378</name>
</gene>
<reference evidence="2" key="1">
    <citation type="submission" date="2022-06" db="EMBL/GenBank/DDBJ databases">
        <authorList>
            <consortium name="SYNGENTA / RWTH Aachen University"/>
        </authorList>
    </citation>
    <scope>NUCLEOTIDE SEQUENCE</scope>
</reference>
<name>A0AAV0BIE9_PHAPC</name>
<feature type="non-terminal residue" evidence="2">
    <location>
        <position position="1"/>
    </location>
</feature>
<sequence>MKELGVVSDRLEVSEDDSCERGEVEVKKRAEENERVVSCNNGSIIDEEVCQSSSFYYSSPNNNNQKFNNCNRKSSSDCEGEDEKLEPDRIDRHSDGSKHRIEINRNLIKPEEFNQADDLSVDDDFRSIGSNWLRMIKGHDDVELRDVITEHQNVYQDFLDWVEAGNIDSMIEQEKVLSRMMAEIDSIKLKTGEKNKTDFSRIFKLFSRSKLNHFRLVDQIKFLIKFLYNNNLSKNTPPLNSDSEKGKLDFVIDEMKKINDRLISFI</sequence>
<protein>
    <submittedName>
        <fullName evidence="2">Expressed protein</fullName>
    </submittedName>
</protein>
<feature type="compositionally biased region" description="Basic and acidic residues" evidence="1">
    <location>
        <begin position="86"/>
        <end position="97"/>
    </location>
</feature>
<keyword evidence="3" id="KW-1185">Reference proteome</keyword>
<evidence type="ECO:0000313" key="2">
    <source>
        <dbReference type="EMBL" id="CAH7686692.1"/>
    </source>
</evidence>